<proteinExistence type="predicted"/>
<evidence type="ECO:0000313" key="1">
    <source>
        <dbReference type="EMBL" id="GAD65334.1"/>
    </source>
</evidence>
<dbReference type="STRING" id="1219065.VPR01S_01_01060"/>
<keyword evidence="2" id="KW-1185">Reference proteome</keyword>
<evidence type="ECO:0000313" key="2">
    <source>
        <dbReference type="Proteomes" id="UP000016570"/>
    </source>
</evidence>
<dbReference type="SUPFAM" id="SSF52540">
    <property type="entry name" value="P-loop containing nucleoside triphosphate hydrolases"/>
    <property type="match status" value="1"/>
</dbReference>
<name>U3B674_VIBPR</name>
<dbReference type="PANTHER" id="PTHR32309:SF31">
    <property type="entry name" value="CAPSULAR EXOPOLYSACCHARIDE FAMILY"/>
    <property type="match status" value="1"/>
</dbReference>
<protein>
    <recommendedName>
        <fullName evidence="3">AAA domain-containing protein</fullName>
    </recommendedName>
</protein>
<dbReference type="AlphaFoldDB" id="U3B674"/>
<dbReference type="InterPro" id="IPR027417">
    <property type="entry name" value="P-loop_NTPase"/>
</dbReference>
<accession>U3B674</accession>
<reference evidence="1 2" key="1">
    <citation type="submission" date="2013-09" db="EMBL/GenBank/DDBJ databases">
        <title>Whole genome shotgun sequence of Vibrio proteolyticus NBRC 13287.</title>
        <authorList>
            <person name="Isaki S."/>
            <person name="Hosoyama A."/>
            <person name="Numata M."/>
            <person name="Hashimoto M."/>
            <person name="Hosoyama Y."/>
            <person name="Tsuchikane K."/>
            <person name="Noguchi M."/>
            <person name="Hirakata S."/>
            <person name="Ichikawa N."/>
            <person name="Ohji S."/>
            <person name="Yamazoe A."/>
            <person name="Fujita N."/>
        </authorList>
    </citation>
    <scope>NUCLEOTIDE SEQUENCE [LARGE SCALE GENOMIC DNA]</scope>
    <source>
        <strain evidence="1 2">NBRC 13287</strain>
    </source>
</reference>
<evidence type="ECO:0008006" key="3">
    <source>
        <dbReference type="Google" id="ProtNLM"/>
    </source>
</evidence>
<sequence length="227" mass="25070">MTIPATHSEIEQIYLAAELSQCRSLCLTACHSGDGVTSVATALTERFLLAGHKTLLVDLNLFRPGLDKFDLPIQDENWIEYKPTGKVFTGLPVPREQTQLLAYKDPEQLRKSVNNWLSQYDRVIVDTSPILQVNRHNIPVQSVASACDKTLLVVKAGTTTSAALTQAKELLTSEQISILGCVLNTVEQPTLAEELVRELNRCVFIPKSCRQRLAGKIADITLLSKSL</sequence>
<dbReference type="Proteomes" id="UP000016570">
    <property type="component" value="Unassembled WGS sequence"/>
</dbReference>
<dbReference type="EMBL" id="BATJ01000001">
    <property type="protein sequence ID" value="GAD65334.1"/>
    <property type="molecule type" value="Genomic_DNA"/>
</dbReference>
<dbReference type="Gene3D" id="3.40.50.300">
    <property type="entry name" value="P-loop containing nucleotide triphosphate hydrolases"/>
    <property type="match status" value="1"/>
</dbReference>
<gene>
    <name evidence="1" type="ORF">VPR01S_01_01060</name>
</gene>
<dbReference type="InterPro" id="IPR050445">
    <property type="entry name" value="Bact_polysacc_biosynth/exp"/>
</dbReference>
<dbReference type="eggNOG" id="COG0489">
    <property type="taxonomic scope" value="Bacteria"/>
</dbReference>
<organism evidence="1 2">
    <name type="scientific">Vibrio proteolyticus NBRC 13287</name>
    <dbReference type="NCBI Taxonomy" id="1219065"/>
    <lineage>
        <taxon>Bacteria</taxon>
        <taxon>Pseudomonadati</taxon>
        <taxon>Pseudomonadota</taxon>
        <taxon>Gammaproteobacteria</taxon>
        <taxon>Vibrionales</taxon>
        <taxon>Vibrionaceae</taxon>
        <taxon>Vibrio</taxon>
    </lineage>
</organism>
<dbReference type="PANTHER" id="PTHR32309">
    <property type="entry name" value="TYROSINE-PROTEIN KINASE"/>
    <property type="match status" value="1"/>
</dbReference>
<comment type="caution">
    <text evidence="1">The sequence shown here is derived from an EMBL/GenBank/DDBJ whole genome shotgun (WGS) entry which is preliminary data.</text>
</comment>
<dbReference type="RefSeq" id="WP_021703326.1">
    <property type="nucleotide sequence ID" value="NZ_BATJ01000001.1"/>
</dbReference>